<keyword evidence="3" id="KW-1185">Reference proteome</keyword>
<comment type="caution">
    <text evidence="2">The sequence shown here is derived from an EMBL/GenBank/DDBJ whole genome shotgun (WGS) entry which is preliminary data.</text>
</comment>
<protein>
    <submittedName>
        <fullName evidence="2">Uncharacterized protein</fullName>
    </submittedName>
</protein>
<proteinExistence type="predicted"/>
<accession>A0AAV7X161</accession>
<evidence type="ECO:0000313" key="3">
    <source>
        <dbReference type="Proteomes" id="UP001066276"/>
    </source>
</evidence>
<feature type="compositionally biased region" description="Low complexity" evidence="1">
    <location>
        <begin position="13"/>
        <end position="26"/>
    </location>
</feature>
<organism evidence="2 3">
    <name type="scientific">Pleurodeles waltl</name>
    <name type="common">Iberian ribbed newt</name>
    <dbReference type="NCBI Taxonomy" id="8319"/>
    <lineage>
        <taxon>Eukaryota</taxon>
        <taxon>Metazoa</taxon>
        <taxon>Chordata</taxon>
        <taxon>Craniata</taxon>
        <taxon>Vertebrata</taxon>
        <taxon>Euteleostomi</taxon>
        <taxon>Amphibia</taxon>
        <taxon>Batrachia</taxon>
        <taxon>Caudata</taxon>
        <taxon>Salamandroidea</taxon>
        <taxon>Salamandridae</taxon>
        <taxon>Pleurodelinae</taxon>
        <taxon>Pleurodeles</taxon>
    </lineage>
</organism>
<name>A0AAV7X161_PLEWA</name>
<gene>
    <name evidence="2" type="ORF">NDU88_006793</name>
</gene>
<sequence>MFHAGRGVPARPPSSAAPGAPAGPAPMELLRSGRRAALTSAPAARPPGRGSPRSPAPSGLPRAPPGKRRALTAQGRSRPESPGNRLTSRDRWCRHCGPPAPPPASRRGSPPRPVVLNSRVIGARLKEVCALVIGCRIWPVGQAMHPDIPAAGQQGLLSEQKLCLPAHVSSHALTQPQAG</sequence>
<dbReference type="Proteomes" id="UP001066276">
    <property type="component" value="Chromosome 1_1"/>
</dbReference>
<dbReference type="EMBL" id="JANPWB010000001">
    <property type="protein sequence ID" value="KAJ1219224.1"/>
    <property type="molecule type" value="Genomic_DNA"/>
</dbReference>
<evidence type="ECO:0000256" key="1">
    <source>
        <dbReference type="SAM" id="MobiDB-lite"/>
    </source>
</evidence>
<feature type="compositionally biased region" description="Low complexity" evidence="1">
    <location>
        <begin position="40"/>
        <end position="61"/>
    </location>
</feature>
<dbReference type="AlphaFoldDB" id="A0AAV7X161"/>
<evidence type="ECO:0000313" key="2">
    <source>
        <dbReference type="EMBL" id="KAJ1219224.1"/>
    </source>
</evidence>
<reference evidence="2" key="1">
    <citation type="journal article" date="2022" name="bioRxiv">
        <title>Sequencing and chromosome-scale assembly of the giantPleurodeles waltlgenome.</title>
        <authorList>
            <person name="Brown T."/>
            <person name="Elewa A."/>
            <person name="Iarovenko S."/>
            <person name="Subramanian E."/>
            <person name="Araus A.J."/>
            <person name="Petzold A."/>
            <person name="Susuki M."/>
            <person name="Suzuki K.-i.T."/>
            <person name="Hayashi T."/>
            <person name="Toyoda A."/>
            <person name="Oliveira C."/>
            <person name="Osipova E."/>
            <person name="Leigh N.D."/>
            <person name="Simon A."/>
            <person name="Yun M.H."/>
        </authorList>
    </citation>
    <scope>NUCLEOTIDE SEQUENCE</scope>
    <source>
        <strain evidence="2">20211129_DDA</strain>
        <tissue evidence="2">Liver</tissue>
    </source>
</reference>
<feature type="region of interest" description="Disordered" evidence="1">
    <location>
        <begin position="1"/>
        <end position="113"/>
    </location>
</feature>